<dbReference type="OrthoDB" id="683130at2759"/>
<dbReference type="Proteomes" id="UP000324897">
    <property type="component" value="Chromosome 1"/>
</dbReference>
<feature type="non-terminal residue" evidence="1">
    <location>
        <position position="1"/>
    </location>
</feature>
<gene>
    <name evidence="1" type="ORF">EJB05_22388</name>
</gene>
<dbReference type="EMBL" id="RWGY01000011">
    <property type="protein sequence ID" value="TVU30751.1"/>
    <property type="molecule type" value="Genomic_DNA"/>
</dbReference>
<dbReference type="AlphaFoldDB" id="A0A5J9V5T6"/>
<comment type="caution">
    <text evidence="1">The sequence shown here is derived from an EMBL/GenBank/DDBJ whole genome shotgun (WGS) entry which is preliminary data.</text>
</comment>
<protein>
    <submittedName>
        <fullName evidence="1">Uncharacterized protein</fullName>
    </submittedName>
</protein>
<reference evidence="1 2" key="1">
    <citation type="journal article" date="2019" name="Sci. Rep.">
        <title>A high-quality genome of Eragrostis curvula grass provides insights into Poaceae evolution and supports new strategies to enhance forage quality.</title>
        <authorList>
            <person name="Carballo J."/>
            <person name="Santos B.A.C.M."/>
            <person name="Zappacosta D."/>
            <person name="Garbus I."/>
            <person name="Selva J.P."/>
            <person name="Gallo C.A."/>
            <person name="Diaz A."/>
            <person name="Albertini E."/>
            <person name="Caccamo M."/>
            <person name="Echenique V."/>
        </authorList>
    </citation>
    <scope>NUCLEOTIDE SEQUENCE [LARGE SCALE GENOMIC DNA]</scope>
    <source>
        <strain evidence="2">cv. Victoria</strain>
        <tissue evidence="1">Leaf</tissue>
    </source>
</reference>
<sequence>MALKKWGLERCVPGQDESSFANWWRRAIKKVQKEEKKGLNSHIILGAWFLWKHRSLAQASTTFFKHLKMNTSCGVLQGLEAYGHLTWVEY</sequence>
<dbReference type="Gramene" id="TVU30751">
    <property type="protein sequence ID" value="TVU30751"/>
    <property type="gene ID" value="EJB05_22388"/>
</dbReference>
<organism evidence="1 2">
    <name type="scientific">Eragrostis curvula</name>
    <name type="common">weeping love grass</name>
    <dbReference type="NCBI Taxonomy" id="38414"/>
    <lineage>
        <taxon>Eukaryota</taxon>
        <taxon>Viridiplantae</taxon>
        <taxon>Streptophyta</taxon>
        <taxon>Embryophyta</taxon>
        <taxon>Tracheophyta</taxon>
        <taxon>Spermatophyta</taxon>
        <taxon>Magnoliopsida</taxon>
        <taxon>Liliopsida</taxon>
        <taxon>Poales</taxon>
        <taxon>Poaceae</taxon>
        <taxon>PACMAD clade</taxon>
        <taxon>Chloridoideae</taxon>
        <taxon>Eragrostideae</taxon>
        <taxon>Eragrostidinae</taxon>
        <taxon>Eragrostis</taxon>
    </lineage>
</organism>
<keyword evidence="2" id="KW-1185">Reference proteome</keyword>
<evidence type="ECO:0000313" key="1">
    <source>
        <dbReference type="EMBL" id="TVU30751.1"/>
    </source>
</evidence>
<name>A0A5J9V5T6_9POAL</name>
<proteinExistence type="predicted"/>
<evidence type="ECO:0000313" key="2">
    <source>
        <dbReference type="Proteomes" id="UP000324897"/>
    </source>
</evidence>
<accession>A0A5J9V5T6</accession>